<dbReference type="OrthoDB" id="9805006at2"/>
<evidence type="ECO:0000256" key="2">
    <source>
        <dbReference type="ARBA" id="ARBA00022517"/>
    </source>
</evidence>
<dbReference type="InterPro" id="IPR035956">
    <property type="entry name" value="RimP_N_sf"/>
</dbReference>
<dbReference type="Pfam" id="PF17384">
    <property type="entry name" value="DUF150_C"/>
    <property type="match status" value="1"/>
</dbReference>
<accession>A0A3M8R8T0</accession>
<evidence type="ECO:0000259" key="5">
    <source>
        <dbReference type="Pfam" id="PF17384"/>
    </source>
</evidence>
<dbReference type="GO" id="GO:0000028">
    <property type="term" value="P:ribosomal small subunit assembly"/>
    <property type="evidence" value="ECO:0007669"/>
    <property type="project" value="TreeGrafter"/>
</dbReference>
<protein>
    <recommendedName>
        <fullName evidence="3">Ribosome maturation factor RimP</fullName>
    </recommendedName>
</protein>
<dbReference type="PANTHER" id="PTHR33867">
    <property type="entry name" value="RIBOSOME MATURATION FACTOR RIMP"/>
    <property type="match status" value="1"/>
</dbReference>
<dbReference type="GO" id="GO:0005829">
    <property type="term" value="C:cytosol"/>
    <property type="evidence" value="ECO:0007669"/>
    <property type="project" value="TreeGrafter"/>
</dbReference>
<dbReference type="AlphaFoldDB" id="A0A3M8R8T0"/>
<dbReference type="FunFam" id="3.30.300.70:FF:000001">
    <property type="entry name" value="Ribosome maturation factor RimP"/>
    <property type="match status" value="1"/>
</dbReference>
<reference evidence="6" key="1">
    <citation type="submission" date="2018-10" db="EMBL/GenBank/DDBJ databases">
        <title>Acidithiobacillus sulfuriphilus sp. nov.: an extremely acidophilic sulfur-oxidizing chemolithotroph isolated from a neutral pH environment.</title>
        <authorList>
            <person name="Falagan C."/>
            <person name="Moya-Beltran A."/>
            <person name="Quatrini R."/>
            <person name="Johnson D.B."/>
        </authorList>
    </citation>
    <scope>NUCLEOTIDE SEQUENCE [LARGE SCALE GENOMIC DNA]</scope>
    <source>
        <strain evidence="6">CJ-2</strain>
    </source>
</reference>
<dbReference type="Gene3D" id="2.30.30.180">
    <property type="entry name" value="Ribosome maturation factor RimP, C-terminal domain"/>
    <property type="match status" value="1"/>
</dbReference>
<dbReference type="InterPro" id="IPR003728">
    <property type="entry name" value="Ribosome_maturation_RimP"/>
</dbReference>
<dbReference type="CDD" id="cd01734">
    <property type="entry name" value="YlxS_C"/>
    <property type="match status" value="1"/>
</dbReference>
<dbReference type="GO" id="GO:0006412">
    <property type="term" value="P:translation"/>
    <property type="evidence" value="ECO:0007669"/>
    <property type="project" value="TreeGrafter"/>
</dbReference>
<evidence type="ECO:0000259" key="4">
    <source>
        <dbReference type="Pfam" id="PF02576"/>
    </source>
</evidence>
<dbReference type="Gene3D" id="3.30.300.70">
    <property type="entry name" value="RimP-like superfamily, N-terminal"/>
    <property type="match status" value="1"/>
</dbReference>
<dbReference type="PANTHER" id="PTHR33867:SF1">
    <property type="entry name" value="RIBOSOME MATURATION FACTOR RIMP"/>
    <property type="match status" value="1"/>
</dbReference>
<comment type="subcellular location">
    <subcellularLocation>
        <location evidence="3">Cytoplasm</location>
    </subcellularLocation>
</comment>
<dbReference type="InterPro" id="IPR028998">
    <property type="entry name" value="RimP_C"/>
</dbReference>
<gene>
    <name evidence="3" type="primary">rimP</name>
    <name evidence="6" type="ORF">EC580_07155</name>
</gene>
<feature type="domain" description="Ribosome maturation factor RimP N-terminal" evidence="4">
    <location>
        <begin position="12"/>
        <end position="83"/>
    </location>
</feature>
<name>A0A3M8R8T0_9PROT</name>
<organism evidence="6">
    <name type="scientific">Acidithiobacillus sulfuriphilus</name>
    <dbReference type="NCBI Taxonomy" id="1867749"/>
    <lineage>
        <taxon>Bacteria</taxon>
        <taxon>Pseudomonadati</taxon>
        <taxon>Pseudomonadota</taxon>
        <taxon>Acidithiobacillia</taxon>
        <taxon>Acidithiobacillales</taxon>
        <taxon>Acidithiobacillaceae</taxon>
        <taxon>Acidithiobacillus</taxon>
    </lineage>
</organism>
<comment type="function">
    <text evidence="3">Required for maturation of 30S ribosomal subunits.</text>
</comment>
<evidence type="ECO:0000256" key="3">
    <source>
        <dbReference type="HAMAP-Rule" id="MF_01077"/>
    </source>
</evidence>
<dbReference type="PROSITE" id="PS51257">
    <property type="entry name" value="PROKAR_LIPOPROTEIN"/>
    <property type="match status" value="1"/>
</dbReference>
<comment type="similarity">
    <text evidence="3">Belongs to the RimP family.</text>
</comment>
<dbReference type="SUPFAM" id="SSF74942">
    <property type="entry name" value="YhbC-like, C-terminal domain"/>
    <property type="match status" value="1"/>
</dbReference>
<keyword evidence="1 3" id="KW-0963">Cytoplasm</keyword>
<comment type="caution">
    <text evidence="6">The sequence shown here is derived from an EMBL/GenBank/DDBJ whole genome shotgun (WGS) entry which is preliminary data.</text>
</comment>
<feature type="domain" description="Ribosome maturation factor RimP C-terminal" evidence="5">
    <location>
        <begin position="86"/>
        <end position="151"/>
    </location>
</feature>
<dbReference type="InterPro" id="IPR036847">
    <property type="entry name" value="RimP_C_sf"/>
</dbReference>
<dbReference type="EMBL" id="RIZI01000161">
    <property type="protein sequence ID" value="RNF62870.1"/>
    <property type="molecule type" value="Genomic_DNA"/>
</dbReference>
<keyword evidence="2 3" id="KW-0690">Ribosome biogenesis</keyword>
<sequence>MTRVEERLYNAIAQQVAALACELVDARMTRAGRAVALQVFVDREGGVNIDDCAAVSRHLSAWLDVENPIAGHYRLEVSSPGVDRPLKKAADFQRFVGKQAHIELHTAAHGRKHLRGELLAMDGDLVVIREADGERRVALADIARAKLIPQW</sequence>
<proteinExistence type="inferred from homology"/>
<dbReference type="Pfam" id="PF02576">
    <property type="entry name" value="RimP_N"/>
    <property type="match status" value="1"/>
</dbReference>
<dbReference type="HAMAP" id="MF_01077">
    <property type="entry name" value="RimP"/>
    <property type="match status" value="1"/>
</dbReference>
<dbReference type="InterPro" id="IPR028989">
    <property type="entry name" value="RimP_N"/>
</dbReference>
<dbReference type="SUPFAM" id="SSF75420">
    <property type="entry name" value="YhbC-like, N-terminal domain"/>
    <property type="match status" value="1"/>
</dbReference>
<evidence type="ECO:0000256" key="1">
    <source>
        <dbReference type="ARBA" id="ARBA00022490"/>
    </source>
</evidence>
<evidence type="ECO:0000313" key="6">
    <source>
        <dbReference type="EMBL" id="RNF62870.1"/>
    </source>
</evidence>